<dbReference type="EMBL" id="JARPTC010000029">
    <property type="protein sequence ID" value="MDO7788979.1"/>
    <property type="molecule type" value="Genomic_DNA"/>
</dbReference>
<evidence type="ECO:0000259" key="4">
    <source>
        <dbReference type="PROSITE" id="PS51379"/>
    </source>
</evidence>
<dbReference type="PANTHER" id="PTHR40447:SF1">
    <property type="entry name" value="ANAEROBIC SULFITE REDUCTASE SUBUNIT A"/>
    <property type="match status" value="1"/>
</dbReference>
<dbReference type="Gene3D" id="1.10.1060.10">
    <property type="entry name" value="Alpha-helical ferredoxin"/>
    <property type="match status" value="1"/>
</dbReference>
<dbReference type="InterPro" id="IPR009051">
    <property type="entry name" value="Helical_ferredxn"/>
</dbReference>
<reference evidence="5" key="2">
    <citation type="submission" date="2023-03" db="EMBL/GenBank/DDBJ databases">
        <authorList>
            <person name="Zhang Z."/>
        </authorList>
    </citation>
    <scope>NUCLEOTIDE SEQUENCE</scope>
    <source>
        <strain evidence="5">DSA</strain>
    </source>
</reference>
<dbReference type="InterPro" id="IPR017900">
    <property type="entry name" value="4Fe4S_Fe_S_CS"/>
</dbReference>
<evidence type="ECO:0000256" key="2">
    <source>
        <dbReference type="ARBA" id="ARBA00023004"/>
    </source>
</evidence>
<gene>
    <name evidence="5" type="ORF">P6N53_17355</name>
</gene>
<reference evidence="5" key="1">
    <citation type="journal article" date="2023" name="J. Hazard. Mater.">
        <title>Anaerobic biodegradation of pyrene and benzo[a]pyrene by a new sulfate-reducing Desulforamulus aquiferis strain DSA.</title>
        <authorList>
            <person name="Zhang Z."/>
            <person name="Sun J."/>
            <person name="Gong X."/>
            <person name="Wang C."/>
            <person name="Wang H."/>
        </authorList>
    </citation>
    <scope>NUCLEOTIDE SEQUENCE</scope>
    <source>
        <strain evidence="5">DSA</strain>
    </source>
</reference>
<dbReference type="Proteomes" id="UP001172911">
    <property type="component" value="Unassembled WGS sequence"/>
</dbReference>
<dbReference type="InterPro" id="IPR017896">
    <property type="entry name" value="4Fe4S_Fe-S-bd"/>
</dbReference>
<organism evidence="5 6">
    <name type="scientific">Desulforamulus aquiferis</name>
    <dbReference type="NCBI Taxonomy" id="1397668"/>
    <lineage>
        <taxon>Bacteria</taxon>
        <taxon>Bacillati</taxon>
        <taxon>Bacillota</taxon>
        <taxon>Clostridia</taxon>
        <taxon>Eubacteriales</taxon>
        <taxon>Peptococcaceae</taxon>
        <taxon>Desulforamulus</taxon>
    </lineage>
</organism>
<dbReference type="GO" id="GO:0046872">
    <property type="term" value="F:metal ion binding"/>
    <property type="evidence" value="ECO:0007669"/>
    <property type="project" value="UniProtKB-KW"/>
</dbReference>
<dbReference type="SUPFAM" id="SSF46548">
    <property type="entry name" value="alpha-helical ferredoxin"/>
    <property type="match status" value="1"/>
</dbReference>
<dbReference type="GO" id="GO:0051536">
    <property type="term" value="F:iron-sulfur cluster binding"/>
    <property type="evidence" value="ECO:0007669"/>
    <property type="project" value="UniProtKB-KW"/>
</dbReference>
<evidence type="ECO:0000313" key="6">
    <source>
        <dbReference type="Proteomes" id="UP001172911"/>
    </source>
</evidence>
<name>A0AAW7ZIJ0_9FIRM</name>
<keyword evidence="3" id="KW-0411">Iron-sulfur</keyword>
<keyword evidence="2" id="KW-0408">Iron</keyword>
<accession>A0AAW7ZIJ0</accession>
<feature type="non-terminal residue" evidence="5">
    <location>
        <position position="1"/>
    </location>
</feature>
<proteinExistence type="predicted"/>
<dbReference type="PROSITE" id="PS51379">
    <property type="entry name" value="4FE4S_FER_2"/>
    <property type="match status" value="1"/>
</dbReference>
<feature type="domain" description="4Fe-4S ferredoxin-type" evidence="4">
    <location>
        <begin position="30"/>
        <end position="58"/>
    </location>
</feature>
<keyword evidence="6" id="KW-1185">Reference proteome</keyword>
<dbReference type="PROSITE" id="PS00198">
    <property type="entry name" value="4FE4S_FER_1"/>
    <property type="match status" value="1"/>
</dbReference>
<protein>
    <submittedName>
        <fullName evidence="5">4Fe-4S dicluster domain-containing protein</fullName>
    </submittedName>
</protein>
<dbReference type="AlphaFoldDB" id="A0AAW7ZIJ0"/>
<evidence type="ECO:0000256" key="1">
    <source>
        <dbReference type="ARBA" id="ARBA00022723"/>
    </source>
</evidence>
<dbReference type="PANTHER" id="PTHR40447">
    <property type="entry name" value="ANAEROBIC SULFITE REDUCTASE SUBUNIT A"/>
    <property type="match status" value="1"/>
</dbReference>
<keyword evidence="1" id="KW-0479">Metal-binding</keyword>
<sequence length="66" mass="7490">LFTLHGSGHNPRTGGKARWRQRLMHKFNYFVDRYNATACVGCGRCIKNCPVNLDIRQALADVRAVD</sequence>
<dbReference type="Pfam" id="PF17179">
    <property type="entry name" value="Fer4_22"/>
    <property type="match status" value="1"/>
</dbReference>
<evidence type="ECO:0000313" key="5">
    <source>
        <dbReference type="EMBL" id="MDO7788979.1"/>
    </source>
</evidence>
<evidence type="ECO:0000256" key="3">
    <source>
        <dbReference type="ARBA" id="ARBA00023014"/>
    </source>
</evidence>
<dbReference type="RefSeq" id="WP_304545402.1">
    <property type="nucleotide sequence ID" value="NZ_JARPTC010000029.1"/>
</dbReference>
<comment type="caution">
    <text evidence="5">The sequence shown here is derived from an EMBL/GenBank/DDBJ whole genome shotgun (WGS) entry which is preliminary data.</text>
</comment>